<protein>
    <submittedName>
        <fullName evidence="1">Uncharacterized protein</fullName>
    </submittedName>
</protein>
<sequence>MQESVCALRFFWLNHRHVGAACGNVAKERERKGRVTQLYQPARTAWLKQEGACNQRSRMWQRSTYKTIVISGCEAQLICSSAFSSALFECNDQVHGRSTVALATRRLPVKNLYVF</sequence>
<reference evidence="1" key="1">
    <citation type="submission" date="2021-01" db="EMBL/GenBank/DDBJ databases">
        <authorList>
            <person name="Corre E."/>
            <person name="Pelletier E."/>
            <person name="Niang G."/>
            <person name="Scheremetjew M."/>
            <person name="Finn R."/>
            <person name="Kale V."/>
            <person name="Holt S."/>
            <person name="Cochrane G."/>
            <person name="Meng A."/>
            <person name="Brown T."/>
            <person name="Cohen L."/>
        </authorList>
    </citation>
    <scope>NUCLEOTIDE SEQUENCE</scope>
    <source>
        <strain evidence="1">CCMP1320</strain>
    </source>
</reference>
<name>A0A7S3R9K8_DUNTE</name>
<dbReference type="AlphaFoldDB" id="A0A7S3R9K8"/>
<accession>A0A7S3R9K8</accession>
<dbReference type="EMBL" id="HBIP01034824">
    <property type="protein sequence ID" value="CAE0506182.1"/>
    <property type="molecule type" value="Transcribed_RNA"/>
</dbReference>
<gene>
    <name evidence="1" type="ORF">DTER00134_LOCUS21255</name>
</gene>
<evidence type="ECO:0000313" key="1">
    <source>
        <dbReference type="EMBL" id="CAE0506182.1"/>
    </source>
</evidence>
<proteinExistence type="predicted"/>
<organism evidence="1">
    <name type="scientific">Dunaliella tertiolecta</name>
    <name type="common">Green alga</name>
    <dbReference type="NCBI Taxonomy" id="3047"/>
    <lineage>
        <taxon>Eukaryota</taxon>
        <taxon>Viridiplantae</taxon>
        <taxon>Chlorophyta</taxon>
        <taxon>core chlorophytes</taxon>
        <taxon>Chlorophyceae</taxon>
        <taxon>CS clade</taxon>
        <taxon>Chlamydomonadales</taxon>
        <taxon>Dunaliellaceae</taxon>
        <taxon>Dunaliella</taxon>
    </lineage>
</organism>